<dbReference type="Gene3D" id="1.10.443.10">
    <property type="entry name" value="Intergrase catalytic core"/>
    <property type="match status" value="1"/>
</dbReference>
<dbReference type="CDD" id="cd00798">
    <property type="entry name" value="INT_XerDC_C"/>
    <property type="match status" value="1"/>
</dbReference>
<keyword evidence="6 11" id="KW-0159">Chromosome partition</keyword>
<keyword evidence="7 11" id="KW-0229">DNA integration</keyword>
<dbReference type="NCBIfam" id="NF001399">
    <property type="entry name" value="PRK00283.1"/>
    <property type="match status" value="1"/>
</dbReference>
<dbReference type="GO" id="GO:0009037">
    <property type="term" value="F:tyrosine-based site-specific recombinase activity"/>
    <property type="evidence" value="ECO:0007669"/>
    <property type="project" value="UniProtKB-UniRule"/>
</dbReference>
<dbReference type="GO" id="GO:0003677">
    <property type="term" value="F:DNA binding"/>
    <property type="evidence" value="ECO:0007669"/>
    <property type="project" value="UniProtKB-UniRule"/>
</dbReference>
<dbReference type="NCBIfam" id="TIGR02225">
    <property type="entry name" value="recomb_XerD"/>
    <property type="match status" value="1"/>
</dbReference>
<evidence type="ECO:0000256" key="9">
    <source>
        <dbReference type="ARBA" id="ARBA00023172"/>
    </source>
</evidence>
<dbReference type="AlphaFoldDB" id="A0A2J9UYJ1"/>
<keyword evidence="4 11" id="KW-0963">Cytoplasm</keyword>
<dbReference type="GO" id="GO:0051301">
    <property type="term" value="P:cell division"/>
    <property type="evidence" value="ECO:0007669"/>
    <property type="project" value="UniProtKB-KW"/>
</dbReference>
<evidence type="ECO:0000259" key="13">
    <source>
        <dbReference type="PROSITE" id="PS51900"/>
    </source>
</evidence>
<keyword evidence="8 11" id="KW-0238">DNA-binding</keyword>
<accession>A0A2J9UYJ1</accession>
<dbReference type="Proteomes" id="UP000053748">
    <property type="component" value="Unassembled WGS sequence"/>
</dbReference>
<evidence type="ECO:0000313" key="15">
    <source>
        <dbReference type="Proteomes" id="UP000053748"/>
    </source>
</evidence>
<feature type="active site" evidence="11">
    <location>
        <position position="274"/>
    </location>
</feature>
<evidence type="ECO:0000259" key="12">
    <source>
        <dbReference type="PROSITE" id="PS51898"/>
    </source>
</evidence>
<dbReference type="InterPro" id="IPR004107">
    <property type="entry name" value="Integrase_SAM-like_N"/>
</dbReference>
<dbReference type="OrthoDB" id="9801717at2"/>
<dbReference type="InterPro" id="IPR002104">
    <property type="entry name" value="Integrase_catalytic"/>
</dbReference>
<dbReference type="EMBL" id="LOSJ02000002">
    <property type="protein sequence ID" value="PNM56586.1"/>
    <property type="molecule type" value="Genomic_DNA"/>
</dbReference>
<dbReference type="Pfam" id="PF00589">
    <property type="entry name" value="Phage_integrase"/>
    <property type="match status" value="1"/>
</dbReference>
<comment type="function">
    <text evidence="11">Site-specific tyrosine recombinase, which acts by catalyzing the cutting and rejoining of the recombining DNA molecules. The XerC-XerD complex is essential to convert dimers of the bacterial chromosome into monomers to permit their segregation at cell division. It also contributes to the segregational stability of plasmids.</text>
</comment>
<proteinExistence type="inferred from homology"/>
<comment type="subcellular location">
    <subcellularLocation>
        <location evidence="1 11">Cytoplasm</location>
    </subcellularLocation>
</comment>
<dbReference type="InterPro" id="IPR010998">
    <property type="entry name" value="Integrase_recombinase_N"/>
</dbReference>
<feature type="active site" evidence="11">
    <location>
        <position position="248"/>
    </location>
</feature>
<dbReference type="InterPro" id="IPR011010">
    <property type="entry name" value="DNA_brk_join_enz"/>
</dbReference>
<dbReference type="Pfam" id="PF02899">
    <property type="entry name" value="Phage_int_SAM_1"/>
    <property type="match status" value="1"/>
</dbReference>
<evidence type="ECO:0000313" key="14">
    <source>
        <dbReference type="EMBL" id="PNM56586.1"/>
    </source>
</evidence>
<dbReference type="PROSITE" id="PS51898">
    <property type="entry name" value="TYR_RECOMBINASE"/>
    <property type="match status" value="1"/>
</dbReference>
<dbReference type="Gene3D" id="1.10.150.130">
    <property type="match status" value="1"/>
</dbReference>
<dbReference type="SUPFAM" id="SSF56349">
    <property type="entry name" value="DNA breaking-rejoining enzymes"/>
    <property type="match status" value="1"/>
</dbReference>
<feature type="active site" evidence="11">
    <location>
        <position position="152"/>
    </location>
</feature>
<feature type="active site" evidence="11">
    <location>
        <position position="176"/>
    </location>
</feature>
<evidence type="ECO:0000256" key="10">
    <source>
        <dbReference type="ARBA" id="ARBA00023306"/>
    </source>
</evidence>
<evidence type="ECO:0000256" key="6">
    <source>
        <dbReference type="ARBA" id="ARBA00022829"/>
    </source>
</evidence>
<feature type="domain" description="Core-binding (CB)" evidence="13">
    <location>
        <begin position="6"/>
        <end position="91"/>
    </location>
</feature>
<comment type="similarity">
    <text evidence="2 11">Belongs to the 'phage' integrase family. XerD subfamily.</text>
</comment>
<evidence type="ECO:0000256" key="5">
    <source>
        <dbReference type="ARBA" id="ARBA00022618"/>
    </source>
</evidence>
<protein>
    <recommendedName>
        <fullName evidence="3 11">Tyrosine recombinase XerD</fullName>
    </recommendedName>
</protein>
<dbReference type="GO" id="GO:0006313">
    <property type="term" value="P:DNA transposition"/>
    <property type="evidence" value="ECO:0007669"/>
    <property type="project" value="UniProtKB-UniRule"/>
</dbReference>
<organism evidence="14 15">
    <name type="scientific">Vibrio mimicus</name>
    <dbReference type="NCBI Taxonomy" id="674"/>
    <lineage>
        <taxon>Bacteria</taxon>
        <taxon>Pseudomonadati</taxon>
        <taxon>Pseudomonadota</taxon>
        <taxon>Gammaproteobacteria</taxon>
        <taxon>Vibrionales</taxon>
        <taxon>Vibrionaceae</taxon>
        <taxon>Vibrio</taxon>
    </lineage>
</organism>
<dbReference type="InterPro" id="IPR050090">
    <property type="entry name" value="Tyrosine_recombinase_XerCD"/>
</dbReference>
<feature type="active site" evidence="11">
    <location>
        <position position="251"/>
    </location>
</feature>
<dbReference type="GO" id="GO:0005737">
    <property type="term" value="C:cytoplasm"/>
    <property type="evidence" value="ECO:0007669"/>
    <property type="project" value="UniProtKB-SubCell"/>
</dbReference>
<gene>
    <name evidence="11 14" type="primary">xerD</name>
    <name evidence="14" type="ORF">AL544_011100</name>
</gene>
<evidence type="ECO:0000256" key="2">
    <source>
        <dbReference type="ARBA" id="ARBA00010450"/>
    </source>
</evidence>
<dbReference type="STRING" id="674.VM_02885"/>
<evidence type="ECO:0000256" key="4">
    <source>
        <dbReference type="ARBA" id="ARBA00022490"/>
    </source>
</evidence>
<dbReference type="HAMAP" id="MF_01808">
    <property type="entry name" value="Recomb_XerC_XerD"/>
    <property type="match status" value="1"/>
</dbReference>
<evidence type="ECO:0000256" key="1">
    <source>
        <dbReference type="ARBA" id="ARBA00004496"/>
    </source>
</evidence>
<comment type="caution">
    <text evidence="14">The sequence shown here is derived from an EMBL/GenBank/DDBJ whole genome shotgun (WGS) entry which is preliminary data.</text>
</comment>
<dbReference type="PROSITE" id="PS51900">
    <property type="entry name" value="CB"/>
    <property type="match status" value="1"/>
</dbReference>
<keyword evidence="15" id="KW-1185">Reference proteome</keyword>
<evidence type="ECO:0000256" key="3">
    <source>
        <dbReference type="ARBA" id="ARBA00015810"/>
    </source>
</evidence>
<evidence type="ECO:0000256" key="11">
    <source>
        <dbReference type="HAMAP-Rule" id="MF_01807"/>
    </source>
</evidence>
<feature type="active site" description="O-(3'-phospho-DNA)-tyrosine intermediate" evidence="11">
    <location>
        <position position="283"/>
    </location>
</feature>
<evidence type="ECO:0000256" key="7">
    <source>
        <dbReference type="ARBA" id="ARBA00022908"/>
    </source>
</evidence>
<dbReference type="InterPro" id="IPR013762">
    <property type="entry name" value="Integrase-like_cat_sf"/>
</dbReference>
<keyword evidence="5 11" id="KW-0132">Cell division</keyword>
<sequence>MSEALSPDQGLVEQFLDAMWLERGLAENTVASYRNDLSKLLEWMAQHQYQLDFISFSGLQEYQNWLSEQNYKPTSKARMLSAIRRLFQYLHREKVRADDPSALLISPKLPTRLPKDLTEAQVEALLSAPDPQTPIELRDKAMLELLYATGLRVTELVSLTMENMSLRQGVVRVIGKGGKERLVPMGENAIEWIETFLQQGRSLLLGEQTSDIVFPSSRGQQMTRQTFWHRIKHYAVIAEIDVELLSPHVLRHAFATHLLNYGADLRVVQMLLGHSDLSTTQIYTHVATERLKQLHNEHHPRA</sequence>
<dbReference type="InterPro" id="IPR044068">
    <property type="entry name" value="CB"/>
</dbReference>
<dbReference type="PANTHER" id="PTHR30349">
    <property type="entry name" value="PHAGE INTEGRASE-RELATED"/>
    <property type="match status" value="1"/>
</dbReference>
<keyword evidence="10 11" id="KW-0131">Cell cycle</keyword>
<feature type="domain" description="Tyr recombinase" evidence="12">
    <location>
        <begin position="112"/>
        <end position="296"/>
    </location>
</feature>
<dbReference type="InterPro" id="IPR011932">
    <property type="entry name" value="Recomb_XerD"/>
</dbReference>
<name>A0A2J9UYJ1_VIBMI</name>
<comment type="subunit">
    <text evidence="11">Forms a cyclic heterotetrameric complex composed of two molecules of XerC and two molecules of XerD.</text>
</comment>
<dbReference type="PANTHER" id="PTHR30349:SF90">
    <property type="entry name" value="TYROSINE RECOMBINASE XERD"/>
    <property type="match status" value="1"/>
</dbReference>
<dbReference type="HAMAP" id="MF_01807">
    <property type="entry name" value="Recomb_XerD"/>
    <property type="match status" value="1"/>
</dbReference>
<reference evidence="14" key="1">
    <citation type="submission" date="2017-12" db="EMBL/GenBank/DDBJ databases">
        <title>FDA dAtabase for Regulatory Grade micrObial Sequences (FDA-ARGOS): Supporting development and validation of Infectious Disease Dx tests.</title>
        <authorList>
            <person name="Hoffmann M."/>
            <person name="Allard M."/>
            <person name="Evans P."/>
            <person name="Brown E."/>
            <person name="Tallon L.J."/>
            <person name="Sadzewicz L."/>
            <person name="Sengamalay N."/>
            <person name="Ott S."/>
            <person name="Godinez A."/>
            <person name="Nagaraj S."/>
            <person name="Vavikolanu K."/>
            <person name="Aluvathingal J."/>
            <person name="Nadendla S."/>
            <person name="Hobson J."/>
            <person name="Sichtig H."/>
        </authorList>
    </citation>
    <scope>NUCLEOTIDE SEQUENCE [LARGE SCALE GENOMIC DNA]</scope>
    <source>
        <strain evidence="14">FDAARGOS_113</strain>
    </source>
</reference>
<dbReference type="GO" id="GO:0007059">
    <property type="term" value="P:chromosome segregation"/>
    <property type="evidence" value="ECO:0007669"/>
    <property type="project" value="UniProtKB-UniRule"/>
</dbReference>
<keyword evidence="9 11" id="KW-0233">DNA recombination</keyword>
<evidence type="ECO:0000256" key="8">
    <source>
        <dbReference type="ARBA" id="ARBA00023125"/>
    </source>
</evidence>
<dbReference type="InterPro" id="IPR023009">
    <property type="entry name" value="Tyrosine_recombinase_XerC/XerD"/>
</dbReference>